<dbReference type="RefSeq" id="WP_115968852.1">
    <property type="nucleotide sequence ID" value="NZ_QNVT01000002.1"/>
</dbReference>
<dbReference type="EMBL" id="QNVT01000002">
    <property type="protein sequence ID" value="REC63774.1"/>
    <property type="molecule type" value="Genomic_DNA"/>
</dbReference>
<name>A0A3D9CDG5_9FLAO</name>
<evidence type="ECO:0000256" key="1">
    <source>
        <dbReference type="SAM" id="SignalP"/>
    </source>
</evidence>
<keyword evidence="3" id="KW-1185">Reference proteome</keyword>
<organism evidence="2 3">
    <name type="scientific">Chryseobacterium pennae</name>
    <dbReference type="NCBI Taxonomy" id="2258962"/>
    <lineage>
        <taxon>Bacteria</taxon>
        <taxon>Pseudomonadati</taxon>
        <taxon>Bacteroidota</taxon>
        <taxon>Flavobacteriia</taxon>
        <taxon>Flavobacteriales</taxon>
        <taxon>Weeksellaceae</taxon>
        <taxon>Chryseobacterium group</taxon>
        <taxon>Chryseobacterium</taxon>
    </lineage>
</organism>
<evidence type="ECO:0000313" key="2">
    <source>
        <dbReference type="EMBL" id="REC63774.1"/>
    </source>
</evidence>
<accession>A0A3D9CDG5</accession>
<sequence length="607" mass="63628">MKKNTILLTTCLISTTFFGQVGINTPNPHPSASLELASTDKALYLNRVASTTAINNPQSGMVIYDLTDKCVKAYQGNPAGWSGCIIGNGGLTGSVTNLNCAGAYFTPSFATVGQAYTGTLTVPYTGGNGGIYPAQTTTVNGLTFSLPLGVFANGDGNVVYTITGTPTTAGSTSVNISIGGQSCSGANALSLTVNPSTGNPGGVLPGTVTLAQNSRYWVASVYDNDYMPYTKPTAPASTAVINADGTPDTLVDVQGSISTTGITVYIPATVTGSGGTVAAWSTTTTIPANLTQNGIATQVTLSWAAQTLTTSNTSLVATIKAVGNDLLAKKLDINAGIGNDYLGLLLGTFQYPYNTTGTLTTYQLRDIPGIPDRMFGQIDNAGLYEHNFLYLPIQAEDGKIWLNNNLGANYSNIDHPVFNLTQQATSNTDVNAMGSLLQWGRKADGHELIERNINAPNQGAPKYGIATGPVPTWTPNYPYRIASNDWTSLTTPPAGDRWLASSPNNPCPQGFKVPVRTEWLKILSDAATTSNTNGIYAMNKALKLTYGGQSINSSSTVLNPTVPNYSAADGYNATYNATYTLYNTGVNGPGIGNTEVNHGKPVRCIKE</sequence>
<feature type="chain" id="PRO_5017563996" description="Fibrobacter succinogenes major paralogous domain-containing protein" evidence="1">
    <location>
        <begin position="20"/>
        <end position="607"/>
    </location>
</feature>
<proteinExistence type="predicted"/>
<gene>
    <name evidence="2" type="ORF">DRF65_03435</name>
</gene>
<feature type="signal peptide" evidence="1">
    <location>
        <begin position="1"/>
        <end position="19"/>
    </location>
</feature>
<evidence type="ECO:0000313" key="3">
    <source>
        <dbReference type="Proteomes" id="UP000256686"/>
    </source>
</evidence>
<evidence type="ECO:0008006" key="4">
    <source>
        <dbReference type="Google" id="ProtNLM"/>
    </source>
</evidence>
<protein>
    <recommendedName>
        <fullName evidence="4">Fibrobacter succinogenes major paralogous domain-containing protein</fullName>
    </recommendedName>
</protein>
<keyword evidence="1" id="KW-0732">Signal</keyword>
<reference evidence="3" key="1">
    <citation type="submission" date="2018-06" db="EMBL/GenBank/DDBJ databases">
        <authorList>
            <person name="Lum Nde A."/>
            <person name="Hugo C."/>
        </authorList>
    </citation>
    <scope>NUCLEOTIDE SEQUENCE [LARGE SCALE GENOMIC DNA]</scope>
    <source>
        <strain evidence="3">1_F178</strain>
    </source>
</reference>
<dbReference type="AlphaFoldDB" id="A0A3D9CDG5"/>
<comment type="caution">
    <text evidence="2">The sequence shown here is derived from an EMBL/GenBank/DDBJ whole genome shotgun (WGS) entry which is preliminary data.</text>
</comment>
<dbReference type="Proteomes" id="UP000256686">
    <property type="component" value="Unassembled WGS sequence"/>
</dbReference>